<dbReference type="PANTHER" id="PTHR24321">
    <property type="entry name" value="DEHYDROGENASES, SHORT CHAIN"/>
    <property type="match status" value="1"/>
</dbReference>
<dbReference type="InterPro" id="IPR036291">
    <property type="entry name" value="NAD(P)-bd_dom_sf"/>
</dbReference>
<dbReference type="Pfam" id="PF13561">
    <property type="entry name" value="adh_short_C2"/>
    <property type="match status" value="1"/>
</dbReference>
<dbReference type="OrthoDB" id="9797020at2"/>
<evidence type="ECO:0000313" key="3">
    <source>
        <dbReference type="EMBL" id="POF28970.1"/>
    </source>
</evidence>
<dbReference type="PANTHER" id="PTHR24321:SF15">
    <property type="entry name" value="OXIDOREDUCTASE UCPA"/>
    <property type="match status" value="1"/>
</dbReference>
<keyword evidence="2" id="KW-0560">Oxidoreductase</keyword>
<evidence type="ECO:0000256" key="1">
    <source>
        <dbReference type="ARBA" id="ARBA00006484"/>
    </source>
</evidence>
<dbReference type="InterPro" id="IPR002347">
    <property type="entry name" value="SDR_fam"/>
</dbReference>
<dbReference type="Gene3D" id="3.40.50.720">
    <property type="entry name" value="NAD(P)-binding Rossmann-like Domain"/>
    <property type="match status" value="1"/>
</dbReference>
<name>A0A2S3UN16_9HYPH</name>
<protein>
    <recommendedName>
        <fullName evidence="5">3-oxoacyl-ACP reductase</fullName>
    </recommendedName>
</protein>
<keyword evidence="4" id="KW-1185">Reference proteome</keyword>
<dbReference type="GO" id="GO:0016491">
    <property type="term" value="F:oxidoreductase activity"/>
    <property type="evidence" value="ECO:0007669"/>
    <property type="project" value="UniProtKB-KW"/>
</dbReference>
<dbReference type="EMBL" id="PPCN01000011">
    <property type="protein sequence ID" value="POF28970.1"/>
    <property type="molecule type" value="Genomic_DNA"/>
</dbReference>
<evidence type="ECO:0008006" key="5">
    <source>
        <dbReference type="Google" id="ProtNLM"/>
    </source>
</evidence>
<accession>A0A2S3UN16</accession>
<dbReference type="PRINTS" id="PR00080">
    <property type="entry name" value="SDRFAMILY"/>
</dbReference>
<gene>
    <name evidence="3" type="ORF">CLV41_111222</name>
</gene>
<dbReference type="SUPFAM" id="SSF51735">
    <property type="entry name" value="NAD(P)-binding Rossmann-fold domains"/>
    <property type="match status" value="1"/>
</dbReference>
<dbReference type="CDD" id="cd05233">
    <property type="entry name" value="SDR_c"/>
    <property type="match status" value="1"/>
</dbReference>
<dbReference type="PRINTS" id="PR00081">
    <property type="entry name" value="GDHRDH"/>
</dbReference>
<organism evidence="3 4">
    <name type="scientific">Roseibium marinum</name>
    <dbReference type="NCBI Taxonomy" id="281252"/>
    <lineage>
        <taxon>Bacteria</taxon>
        <taxon>Pseudomonadati</taxon>
        <taxon>Pseudomonadota</taxon>
        <taxon>Alphaproteobacteria</taxon>
        <taxon>Hyphomicrobiales</taxon>
        <taxon>Stappiaceae</taxon>
        <taxon>Roseibium</taxon>
    </lineage>
</organism>
<dbReference type="FunFam" id="3.40.50.720:FF:000084">
    <property type="entry name" value="Short-chain dehydrogenase reductase"/>
    <property type="match status" value="1"/>
</dbReference>
<evidence type="ECO:0000256" key="2">
    <source>
        <dbReference type="ARBA" id="ARBA00023002"/>
    </source>
</evidence>
<sequence>MAGRLQDKVAIVTGAGCVGPGWGNGRAVSVRFAEEGAKVFAVDLDPDALKETIERAEGADGGTSGGTVSANCGEIHGHICDITDGKDVAAMVQACIARFGRVDILVNNVGGSAKGGPVEMSEEVWDRQIDFNLKSVFLTCKNVLPVMEKQGSGAIVNTSSTSGLRWTGAAQSAYAATKAGVIQFSKVVAVEYAARGIRVNTVVPGQLHTPMVEARLAGQRADGDIDALLQSRLARIPLGFMGDGRDTANAALFLASDEARFITGTEIVVDGGMTARCD</sequence>
<reference evidence="3 4" key="1">
    <citation type="submission" date="2018-01" db="EMBL/GenBank/DDBJ databases">
        <title>Genomic Encyclopedia of Archaeal and Bacterial Type Strains, Phase II (KMG-II): from individual species to whole genera.</title>
        <authorList>
            <person name="Goeker M."/>
        </authorList>
    </citation>
    <scope>NUCLEOTIDE SEQUENCE [LARGE SCALE GENOMIC DNA]</scope>
    <source>
        <strain evidence="3 4">DSM 17023</strain>
    </source>
</reference>
<dbReference type="Proteomes" id="UP000236959">
    <property type="component" value="Unassembled WGS sequence"/>
</dbReference>
<comment type="caution">
    <text evidence="3">The sequence shown here is derived from an EMBL/GenBank/DDBJ whole genome shotgun (WGS) entry which is preliminary data.</text>
</comment>
<dbReference type="RefSeq" id="WP_103224600.1">
    <property type="nucleotide sequence ID" value="NZ_PPCN01000011.1"/>
</dbReference>
<dbReference type="AlphaFoldDB" id="A0A2S3UN16"/>
<comment type="similarity">
    <text evidence="1">Belongs to the short-chain dehydrogenases/reductases (SDR) family.</text>
</comment>
<evidence type="ECO:0000313" key="4">
    <source>
        <dbReference type="Proteomes" id="UP000236959"/>
    </source>
</evidence>
<proteinExistence type="inferred from homology"/>